<accession>S9QR35</accession>
<dbReference type="EMBL" id="APVH01000013">
    <property type="protein sequence ID" value="EPX83871.1"/>
    <property type="molecule type" value="Genomic_DNA"/>
</dbReference>
<reference evidence="2" key="1">
    <citation type="journal article" date="2014" name="Stand. Genomic Sci.">
        <title>Genome sequence of the exopolysaccharide-producing Salipiger mucosus type strain (DSM 16094(T)), a moderately halophilic member of the Roseobacter clade.</title>
        <authorList>
            <person name="Riedel T."/>
            <person name="Spring S."/>
            <person name="Fiebig A."/>
            <person name="Petersen J."/>
            <person name="Kyrpides N.C."/>
            <person name="Goker M."/>
            <person name="Klenk H.P."/>
        </authorList>
    </citation>
    <scope>NUCLEOTIDE SEQUENCE [LARGE SCALE GENOMIC DNA]</scope>
    <source>
        <strain evidence="2">DSM 16094</strain>
    </source>
</reference>
<dbReference type="Proteomes" id="UP000015347">
    <property type="component" value="Unassembled WGS sequence"/>
</dbReference>
<sequence>MNDLAHGDHVEVTFDPPLEDGTAGTVEVMQGQVSVAAGMKFVAATSHRNELGMPTVVDLPDDGRAQVRLVETSAEYSERKRAEARGDLVFRQLPRDPFELAEQLETLAFMIHREEDDHVIHGRKGQLRRQFDEVADQVLLAQRKRTYVLTKARLGGDFHPYETRDPRVFRIGTVRPLPVDFELDPWTRKDRLRRKDEAIRIFGEAERETRQWISRLRAAGYHVRRPHPNAQEILVRAALGETERYDMRVYPTPNGLWQVEVRDAQSKRERKLRDRCLRQGHLVRLKDVVEGPLT</sequence>
<comment type="caution">
    <text evidence="1">The sequence shown here is derived from an EMBL/GenBank/DDBJ whole genome shotgun (WGS) entry which is preliminary data.</text>
</comment>
<proteinExistence type="predicted"/>
<evidence type="ECO:0000313" key="1">
    <source>
        <dbReference type="EMBL" id="EPX83871.1"/>
    </source>
</evidence>
<dbReference type="AlphaFoldDB" id="S9QR35"/>
<dbReference type="HOGENOM" id="CLU_946254_0_0_5"/>
<protein>
    <submittedName>
        <fullName evidence="1">Uncharacterized protein</fullName>
    </submittedName>
</protein>
<evidence type="ECO:0000313" key="2">
    <source>
        <dbReference type="Proteomes" id="UP000015347"/>
    </source>
</evidence>
<organism evidence="1 2">
    <name type="scientific">Salipiger mucosus DSM 16094</name>
    <dbReference type="NCBI Taxonomy" id="1123237"/>
    <lineage>
        <taxon>Bacteria</taxon>
        <taxon>Pseudomonadati</taxon>
        <taxon>Pseudomonadota</taxon>
        <taxon>Alphaproteobacteria</taxon>
        <taxon>Rhodobacterales</taxon>
        <taxon>Roseobacteraceae</taxon>
        <taxon>Salipiger</taxon>
    </lineage>
</organism>
<gene>
    <name evidence="1" type="ORF">Salmuc_01646</name>
</gene>
<keyword evidence="2" id="KW-1185">Reference proteome</keyword>
<name>S9QR35_9RHOB</name>